<accession>A0ABY3X8X7</accession>
<reference evidence="2 3" key="1">
    <citation type="submission" date="2022-03" db="EMBL/GenBank/DDBJ databases">
        <title>Complete genome sequence of Lysobacter capsici VKM B-2533 and Lysobacter gummosus 10.1.1, promising sources of lytic agents.</title>
        <authorList>
            <person name="Tarlachkov S.V."/>
            <person name="Kudryakova I.V."/>
            <person name="Afoshin A.S."/>
            <person name="Leontyevskaya E.A."/>
            <person name="Leontyevskaya N.V."/>
        </authorList>
    </citation>
    <scope>NUCLEOTIDE SEQUENCE [LARGE SCALE GENOMIC DNA]</scope>
    <source>
        <strain evidence="2 3">10.1.1</strain>
    </source>
</reference>
<feature type="transmembrane region" description="Helical" evidence="1">
    <location>
        <begin position="21"/>
        <end position="42"/>
    </location>
</feature>
<keyword evidence="1" id="KW-0812">Transmembrane</keyword>
<keyword evidence="1" id="KW-0472">Membrane</keyword>
<proteinExistence type="predicted"/>
<evidence type="ECO:0000313" key="3">
    <source>
        <dbReference type="Proteomes" id="UP000829194"/>
    </source>
</evidence>
<name>A0ABY3X8X7_9GAMM</name>
<feature type="transmembrane region" description="Helical" evidence="1">
    <location>
        <begin position="71"/>
        <end position="88"/>
    </location>
</feature>
<organism evidence="2 3">
    <name type="scientific">Lysobacter gummosus</name>
    <dbReference type="NCBI Taxonomy" id="262324"/>
    <lineage>
        <taxon>Bacteria</taxon>
        <taxon>Pseudomonadati</taxon>
        <taxon>Pseudomonadota</taxon>
        <taxon>Gammaproteobacteria</taxon>
        <taxon>Lysobacterales</taxon>
        <taxon>Lysobacteraceae</taxon>
        <taxon>Lysobacter</taxon>
    </lineage>
</organism>
<evidence type="ECO:0000313" key="2">
    <source>
        <dbReference type="EMBL" id="UNP29042.1"/>
    </source>
</evidence>
<dbReference type="Proteomes" id="UP000829194">
    <property type="component" value="Chromosome"/>
</dbReference>
<keyword evidence="1" id="KW-1133">Transmembrane helix</keyword>
<evidence type="ECO:0000256" key="1">
    <source>
        <dbReference type="SAM" id="Phobius"/>
    </source>
</evidence>
<keyword evidence="3" id="KW-1185">Reference proteome</keyword>
<protein>
    <recommendedName>
        <fullName evidence="4">Transmembrane protein</fullName>
    </recommendedName>
</protein>
<dbReference type="EMBL" id="CP093547">
    <property type="protein sequence ID" value="UNP29042.1"/>
    <property type="molecule type" value="Genomic_DNA"/>
</dbReference>
<dbReference type="RefSeq" id="WP_148649057.1">
    <property type="nucleotide sequence ID" value="NZ_CP011131.1"/>
</dbReference>
<gene>
    <name evidence="2" type="ORF">MOV92_21650</name>
</gene>
<evidence type="ECO:0008006" key="4">
    <source>
        <dbReference type="Google" id="ProtNLM"/>
    </source>
</evidence>
<sequence length="89" mass="9920">MSIVTDWPRRRYRFSHRSFQGGTYMATYLGLLTIMAGVYLLLHGAYSYAHQRAVGAAASIWSGTRLSNRRLRSLMFGAGCLLGGAYLII</sequence>